<keyword evidence="2" id="KW-0496">Mitochondrion</keyword>
<reference evidence="2 3" key="1">
    <citation type="submission" date="2018-03" db="EMBL/GenBank/DDBJ databases">
        <authorList>
            <person name="Fogelqvist J."/>
        </authorList>
    </citation>
    <scope>NUCLEOTIDE SEQUENCE [LARGE SCALE GENOMIC DNA]</scope>
</reference>
<accession>A0A3P3Y439</accession>
<dbReference type="EMBL" id="OVEO01000003">
    <property type="protein sequence ID" value="SPQ94750.1"/>
    <property type="molecule type" value="Genomic_DNA"/>
</dbReference>
<sequence>MSTIQLRFSRRSAAESASAAAASSPVPGRAPSIAVRPRPQLRFNLEAAIARCQRLAEEDVALGLRYGTPPWEVSSRFDHVGERPQSPPPPPPAPVAVMRPPRDRRTKSAPNPKAVPLLKPISEAIERESRRLEEQSDCLDDVPTRQAPTPLARSEIESERAAALRILDDIRRQIREEQRQRQGDGDPLHAAHLLVRDVVATGRSEIVSRAGRAATQCRSVEDAQRLASSLRETMSPLIEDAEAIVAHLDRRPAGQRRPQDIVAFADDILDDLLTDAVQALNQTDLTQAMASRTTVDELQREKARIARRLLEPQANTEAKAVVTDVSVRAKQALRLADDQLSAISRFVPDDDADQAGLPAPRVGSDDLYRCRDEYLEFVNRTQGGLYEQTGIMPWQLVESVADSVVDDAIGNVFTELSTIFDGFIDGMLPPTYNGGRGELRGFLNQIKLVITQRPNTYATDAQKVALVGQLLGGDQLDLVQEAAKFSPAAVVYATTMAAGPDRNASAAQAAVAVVPRIVADAAMGKAKGRLRQTALAHFSWFLQQGKYRK</sequence>
<gene>
    <name evidence="2" type="ORF">PLBR_LOCUS1965</name>
</gene>
<organism evidence="2 3">
    <name type="scientific">Plasmodiophora brassicae</name>
    <name type="common">Clubroot disease agent</name>
    <dbReference type="NCBI Taxonomy" id="37360"/>
    <lineage>
        <taxon>Eukaryota</taxon>
        <taxon>Sar</taxon>
        <taxon>Rhizaria</taxon>
        <taxon>Endomyxa</taxon>
        <taxon>Phytomyxea</taxon>
        <taxon>Plasmodiophorida</taxon>
        <taxon>Plasmodiophoridae</taxon>
        <taxon>Plasmodiophora</taxon>
    </lineage>
</organism>
<feature type="region of interest" description="Disordered" evidence="1">
    <location>
        <begin position="1"/>
        <end position="37"/>
    </location>
</feature>
<dbReference type="AlphaFoldDB" id="A0A3P3Y439"/>
<feature type="compositionally biased region" description="Pro residues" evidence="1">
    <location>
        <begin position="85"/>
        <end position="94"/>
    </location>
</feature>
<protein>
    <submittedName>
        <fullName evidence="2">Uncharacterized protein</fullName>
    </submittedName>
</protein>
<name>A0A3P3Y439_PLABS</name>
<feature type="compositionally biased region" description="Low complexity" evidence="1">
    <location>
        <begin position="14"/>
        <end position="32"/>
    </location>
</feature>
<evidence type="ECO:0000313" key="2">
    <source>
        <dbReference type="EMBL" id="SPQ94750.1"/>
    </source>
</evidence>
<proteinExistence type="predicted"/>
<evidence type="ECO:0000256" key="1">
    <source>
        <dbReference type="SAM" id="MobiDB-lite"/>
    </source>
</evidence>
<evidence type="ECO:0000313" key="3">
    <source>
        <dbReference type="Proteomes" id="UP000290189"/>
    </source>
</evidence>
<feature type="region of interest" description="Disordered" evidence="1">
    <location>
        <begin position="75"/>
        <end position="114"/>
    </location>
</feature>
<dbReference type="Proteomes" id="UP000290189">
    <property type="component" value="Unassembled WGS sequence"/>
</dbReference>
<geneLocation type="mitochondrion" evidence="2"/>
<feature type="region of interest" description="Disordered" evidence="1">
    <location>
        <begin position="132"/>
        <end position="156"/>
    </location>
</feature>